<dbReference type="EC" id="2.7.1.48" evidence="1"/>
<comment type="caution">
    <text evidence="1">The sequence shown here is derived from an EMBL/GenBank/DDBJ whole genome shotgun (WGS) entry which is preliminary data.</text>
</comment>
<evidence type="ECO:0000313" key="2">
    <source>
        <dbReference type="Proteomes" id="UP000523000"/>
    </source>
</evidence>
<keyword evidence="1" id="KW-0418">Kinase</keyword>
<evidence type="ECO:0000313" key="1">
    <source>
        <dbReference type="EMBL" id="MBB2997020.1"/>
    </source>
</evidence>
<gene>
    <name evidence="1" type="ORF">E9229_003267</name>
</gene>
<dbReference type="SUPFAM" id="SSF52540">
    <property type="entry name" value="P-loop containing nucleoside triphosphate hydrolases"/>
    <property type="match status" value="1"/>
</dbReference>
<keyword evidence="2" id="KW-1185">Reference proteome</keyword>
<dbReference type="AlphaFoldDB" id="A0A839QMM1"/>
<sequence length="204" mass="22643">MPDTQMPVILLGGASGSGKSYLAGSHGRPHVELDNFYREIHEDTSSTPLPRTQYAEIDWDHPGTWNCAAAVDALMELLQEGTTQVPNYSITTSSYDGFSRVDLDGGPVIAEGIFAELTLAPLRVHGVEVRALYIDVSPVATALRRFVRDVRERRKPIGFLIKRGISLFHAEKSLRERYLAAGFEPMPKRRIREYLESMAAAAGR</sequence>
<reference evidence="1 2" key="1">
    <citation type="submission" date="2020-08" db="EMBL/GenBank/DDBJ databases">
        <title>Sequencing the genomes of 1000 actinobacteria strains.</title>
        <authorList>
            <person name="Klenk H.-P."/>
        </authorList>
    </citation>
    <scope>NUCLEOTIDE SEQUENCE [LARGE SCALE GENOMIC DNA]</scope>
    <source>
        <strain evidence="1 2">DSM 22826</strain>
    </source>
</reference>
<accession>A0A839QMM1</accession>
<dbReference type="InterPro" id="IPR027417">
    <property type="entry name" value="P-loop_NTPase"/>
</dbReference>
<dbReference type="Gene3D" id="3.40.50.300">
    <property type="entry name" value="P-loop containing nucleotide triphosphate hydrolases"/>
    <property type="match status" value="1"/>
</dbReference>
<dbReference type="Proteomes" id="UP000523000">
    <property type="component" value="Unassembled WGS sequence"/>
</dbReference>
<dbReference type="GO" id="GO:0004849">
    <property type="term" value="F:uridine kinase activity"/>
    <property type="evidence" value="ECO:0007669"/>
    <property type="project" value="UniProtKB-EC"/>
</dbReference>
<dbReference type="RefSeq" id="WP_312855726.1">
    <property type="nucleotide sequence ID" value="NZ_BAABGK010000034.1"/>
</dbReference>
<proteinExistence type="predicted"/>
<keyword evidence="1" id="KW-0808">Transferase</keyword>
<dbReference type="EMBL" id="JACHVS010000002">
    <property type="protein sequence ID" value="MBB2997020.1"/>
    <property type="molecule type" value="Genomic_DNA"/>
</dbReference>
<protein>
    <submittedName>
        <fullName evidence="1">Uridine kinase</fullName>
        <ecNumber evidence="1">2.7.1.48</ecNumber>
    </submittedName>
</protein>
<organism evidence="1 2">
    <name type="scientific">Paeniglutamicibacter cryotolerans</name>
    <dbReference type="NCBI Taxonomy" id="670079"/>
    <lineage>
        <taxon>Bacteria</taxon>
        <taxon>Bacillati</taxon>
        <taxon>Actinomycetota</taxon>
        <taxon>Actinomycetes</taxon>
        <taxon>Micrococcales</taxon>
        <taxon>Micrococcaceae</taxon>
        <taxon>Paeniglutamicibacter</taxon>
    </lineage>
</organism>
<name>A0A839QMM1_9MICC</name>